<dbReference type="Proteomes" id="UP001403385">
    <property type="component" value="Unassembled WGS sequence"/>
</dbReference>
<keyword evidence="1" id="KW-0732">Signal</keyword>
<evidence type="ECO:0000313" key="3">
    <source>
        <dbReference type="Proteomes" id="UP001403385"/>
    </source>
</evidence>
<dbReference type="NCBIfam" id="TIGR03519">
    <property type="entry name" value="T9SS_PorP_fam"/>
    <property type="match status" value="1"/>
</dbReference>
<dbReference type="AlphaFoldDB" id="A0AAW9SEM5"/>
<evidence type="ECO:0000313" key="2">
    <source>
        <dbReference type="EMBL" id="MEN7550819.1"/>
    </source>
</evidence>
<dbReference type="RefSeq" id="WP_346823601.1">
    <property type="nucleotide sequence ID" value="NZ_JBDKWZ010000017.1"/>
</dbReference>
<reference evidence="2 3" key="1">
    <citation type="submission" date="2024-04" db="EMBL/GenBank/DDBJ databases">
        <title>Novel genus in family Flammeovirgaceae.</title>
        <authorList>
            <person name="Nguyen T.H."/>
            <person name="Vuong T.Q."/>
            <person name="Le H."/>
            <person name="Kim S.-G."/>
        </authorList>
    </citation>
    <scope>NUCLEOTIDE SEQUENCE [LARGE SCALE GENOMIC DNA]</scope>
    <source>
        <strain evidence="2 3">JCM 23209</strain>
    </source>
</reference>
<keyword evidence="3" id="KW-1185">Reference proteome</keyword>
<sequence length="348" mass="39132">MKTVVSFFLVVVSCFCNANAQDVNFSQFYASSVYLNPALAGLEKDLYLGVNYRNDQRDFHTTTQSTQANVILPLYNKKTTFKNHLGSIGLSLLNQSTGSTSKFTSTAVLISTSSKLLLNKTATHQLAFGMQGGILQRQYKIDDFNWGSQYVPSIGFDQSIAPSINFIQAKTTIPLFHTGLFWLYDSNPDDYKTEFSAYLGIALSNLNRPNESLFEEGTPVRMPIKWKHHGGINFSIADYQLILSPNFLLQYQDRLSQLDLGCYASVQLRDEVLNMDSPGILLSLGAWHRIKDAYIISAGLQWDNFTFGVSYDANISSLKYYSNGNTFEFSLSYKLRKGKPIKFSTPFL</sequence>
<name>A0AAW9SEM5_9BACT</name>
<organism evidence="2 3">
    <name type="scientific">Rapidithrix thailandica</name>
    <dbReference type="NCBI Taxonomy" id="413964"/>
    <lineage>
        <taxon>Bacteria</taxon>
        <taxon>Pseudomonadati</taxon>
        <taxon>Bacteroidota</taxon>
        <taxon>Cytophagia</taxon>
        <taxon>Cytophagales</taxon>
        <taxon>Flammeovirgaceae</taxon>
        <taxon>Rapidithrix</taxon>
    </lineage>
</organism>
<gene>
    <name evidence="2" type="ORF">AAG747_23060</name>
</gene>
<evidence type="ECO:0000256" key="1">
    <source>
        <dbReference type="SAM" id="SignalP"/>
    </source>
</evidence>
<protein>
    <submittedName>
        <fullName evidence="2">PorP/SprF family type IX secretion system membrane protein</fullName>
    </submittedName>
</protein>
<dbReference type="Pfam" id="PF11751">
    <property type="entry name" value="PorP_SprF"/>
    <property type="match status" value="1"/>
</dbReference>
<feature type="signal peptide" evidence="1">
    <location>
        <begin position="1"/>
        <end position="20"/>
    </location>
</feature>
<dbReference type="InterPro" id="IPR019861">
    <property type="entry name" value="PorP/SprF_Bacteroidetes"/>
</dbReference>
<dbReference type="EMBL" id="JBDKWZ010000017">
    <property type="protein sequence ID" value="MEN7550819.1"/>
    <property type="molecule type" value="Genomic_DNA"/>
</dbReference>
<comment type="caution">
    <text evidence="2">The sequence shown here is derived from an EMBL/GenBank/DDBJ whole genome shotgun (WGS) entry which is preliminary data.</text>
</comment>
<feature type="chain" id="PRO_5043936949" evidence="1">
    <location>
        <begin position="21"/>
        <end position="348"/>
    </location>
</feature>
<proteinExistence type="predicted"/>
<accession>A0AAW9SEM5</accession>